<dbReference type="InterPro" id="IPR016047">
    <property type="entry name" value="M23ase_b-sheet_dom"/>
</dbReference>
<dbReference type="HOGENOM" id="CLU_107556_0_0_3"/>
<dbReference type="Pfam" id="PF01551">
    <property type="entry name" value="Peptidase_M23"/>
    <property type="match status" value="1"/>
</dbReference>
<dbReference type="EMBL" id="CP001344">
    <property type="protein sequence ID" value="ACL45052.1"/>
    <property type="molecule type" value="Genomic_DNA"/>
</dbReference>
<dbReference type="STRING" id="395961.Cyan7425_2705"/>
<dbReference type="InterPro" id="IPR011055">
    <property type="entry name" value="Dup_hybrid_motif"/>
</dbReference>
<evidence type="ECO:0000259" key="2">
    <source>
        <dbReference type="Pfam" id="PF01551"/>
    </source>
</evidence>
<dbReference type="PANTHER" id="PTHR21666:SF293">
    <property type="entry name" value="SLL1488 PROTEIN"/>
    <property type="match status" value="1"/>
</dbReference>
<protein>
    <submittedName>
        <fullName evidence="3">Peptidase M23</fullName>
    </submittedName>
</protein>
<reference evidence="3" key="1">
    <citation type="submission" date="2009-01" db="EMBL/GenBank/DDBJ databases">
        <title>Complete sequence of chromosome Cyanothece sp. PCC 7425.</title>
        <authorList>
            <consortium name="US DOE Joint Genome Institute"/>
            <person name="Lucas S."/>
            <person name="Copeland A."/>
            <person name="Lapidus A."/>
            <person name="Glavina del Rio T."/>
            <person name="Dalin E."/>
            <person name="Tice H."/>
            <person name="Bruce D."/>
            <person name="Goodwin L."/>
            <person name="Pitluck S."/>
            <person name="Sims D."/>
            <person name="Meineke L."/>
            <person name="Brettin T."/>
            <person name="Detter J.C."/>
            <person name="Han C."/>
            <person name="Larimer F."/>
            <person name="Land M."/>
            <person name="Hauser L."/>
            <person name="Kyrpides N."/>
            <person name="Ovchinnikova G."/>
            <person name="Liberton M."/>
            <person name="Stoeckel J."/>
            <person name="Banerjee A."/>
            <person name="Singh A."/>
            <person name="Page L."/>
            <person name="Sato H."/>
            <person name="Zhao L."/>
            <person name="Sherman L."/>
            <person name="Pakrasi H."/>
            <person name="Richardson P."/>
        </authorList>
    </citation>
    <scope>NUCLEOTIDE SEQUENCE</scope>
    <source>
        <strain evidence="3">PCC 7425</strain>
    </source>
</reference>
<dbReference type="PANTHER" id="PTHR21666">
    <property type="entry name" value="PEPTIDASE-RELATED"/>
    <property type="match status" value="1"/>
</dbReference>
<proteinExistence type="predicted"/>
<organism evidence="3">
    <name type="scientific">Cyanothece sp. (strain PCC 7425 / ATCC 29141)</name>
    <dbReference type="NCBI Taxonomy" id="395961"/>
    <lineage>
        <taxon>Bacteria</taxon>
        <taxon>Bacillati</taxon>
        <taxon>Cyanobacteriota</taxon>
        <taxon>Cyanophyceae</taxon>
        <taxon>Gomontiellales</taxon>
        <taxon>Cyanothecaceae</taxon>
        <taxon>Cyanothece</taxon>
    </lineage>
</organism>
<feature type="chain" id="PRO_5002870984" evidence="1">
    <location>
        <begin position="21"/>
        <end position="208"/>
    </location>
</feature>
<dbReference type="InterPro" id="IPR050570">
    <property type="entry name" value="Cell_wall_metabolism_enzyme"/>
</dbReference>
<dbReference type="AlphaFoldDB" id="B8HJU9"/>
<dbReference type="GO" id="GO:0004222">
    <property type="term" value="F:metalloendopeptidase activity"/>
    <property type="evidence" value="ECO:0007669"/>
    <property type="project" value="TreeGrafter"/>
</dbReference>
<name>B8HJU9_CYAP4</name>
<evidence type="ECO:0000256" key="1">
    <source>
        <dbReference type="SAM" id="SignalP"/>
    </source>
</evidence>
<accession>B8HJU9</accession>
<dbReference type="KEGG" id="cyn:Cyan7425_2705"/>
<gene>
    <name evidence="3" type="ordered locus">Cyan7425_2705</name>
</gene>
<evidence type="ECO:0000313" key="3">
    <source>
        <dbReference type="EMBL" id="ACL45052.1"/>
    </source>
</evidence>
<dbReference type="CDD" id="cd12797">
    <property type="entry name" value="M23_peptidase"/>
    <property type="match status" value="1"/>
</dbReference>
<feature type="signal peptide" evidence="1">
    <location>
        <begin position="1"/>
        <end position="20"/>
    </location>
</feature>
<feature type="domain" description="M23ase beta-sheet core" evidence="2">
    <location>
        <begin position="68"/>
        <end position="178"/>
    </location>
</feature>
<dbReference type="SUPFAM" id="SSF51261">
    <property type="entry name" value="Duplicated hybrid motif"/>
    <property type="match status" value="1"/>
</dbReference>
<keyword evidence="1" id="KW-0732">Signal</keyword>
<dbReference type="eggNOG" id="COG0739">
    <property type="taxonomic scope" value="Bacteria"/>
</dbReference>
<dbReference type="Gene3D" id="2.70.70.10">
    <property type="entry name" value="Glucose Permease (Domain IIA)"/>
    <property type="match status" value="1"/>
</dbReference>
<sequence>MKSKYWLLLGLSLLSLGLVPRVGQTIEQRPGNQTVDWRMGSFPVENFQGYTSPFGYRRSATGGPNTEFHSGLDFAAPEGSYIRNWWTGRVIEVSDNTACGTSLRIQSGSWIHVYCHLKGRVEQDSRGQFVADRAGGIQIWEGQTIPSGARIGRVGMTGRTTGPHLHWTLKYAGQLVNPAIVLQAMYASQSQPQLLSRQAQGEAKNFHD</sequence>